<accession>A0A9P0A836</accession>
<reference evidence="1" key="1">
    <citation type="submission" date="2021-12" db="EMBL/GenBank/DDBJ databases">
        <authorList>
            <person name="King R."/>
        </authorList>
    </citation>
    <scope>NUCLEOTIDE SEQUENCE</scope>
</reference>
<dbReference type="AlphaFoldDB" id="A0A9P0A836"/>
<keyword evidence="2" id="KW-1185">Reference proteome</keyword>
<organism evidence="1 2">
    <name type="scientific">Bemisia tabaci</name>
    <name type="common">Sweetpotato whitefly</name>
    <name type="synonym">Aleurodes tabaci</name>
    <dbReference type="NCBI Taxonomy" id="7038"/>
    <lineage>
        <taxon>Eukaryota</taxon>
        <taxon>Metazoa</taxon>
        <taxon>Ecdysozoa</taxon>
        <taxon>Arthropoda</taxon>
        <taxon>Hexapoda</taxon>
        <taxon>Insecta</taxon>
        <taxon>Pterygota</taxon>
        <taxon>Neoptera</taxon>
        <taxon>Paraneoptera</taxon>
        <taxon>Hemiptera</taxon>
        <taxon>Sternorrhyncha</taxon>
        <taxon>Aleyrodoidea</taxon>
        <taxon>Aleyrodidae</taxon>
        <taxon>Aleyrodinae</taxon>
        <taxon>Bemisia</taxon>
    </lineage>
</organism>
<name>A0A9P0A836_BEMTA</name>
<protein>
    <submittedName>
        <fullName evidence="1">Uncharacterized protein</fullName>
    </submittedName>
</protein>
<gene>
    <name evidence="1" type="ORF">BEMITA_LOCUS5360</name>
</gene>
<dbReference type="EMBL" id="OU963864">
    <property type="protein sequence ID" value="CAH0386210.1"/>
    <property type="molecule type" value="Genomic_DNA"/>
</dbReference>
<proteinExistence type="predicted"/>
<sequence length="72" mass="8045">MPGSPSEPRLDIAEPEKGYHGLVKENETLVEIILKKDGEAELRARKALNCEKRKSYKFDIAAVSCSGRQSKK</sequence>
<dbReference type="Proteomes" id="UP001152759">
    <property type="component" value="Chromosome 3"/>
</dbReference>
<evidence type="ECO:0000313" key="2">
    <source>
        <dbReference type="Proteomes" id="UP001152759"/>
    </source>
</evidence>
<evidence type="ECO:0000313" key="1">
    <source>
        <dbReference type="EMBL" id="CAH0386210.1"/>
    </source>
</evidence>